<dbReference type="InterPro" id="IPR000620">
    <property type="entry name" value="EamA_dom"/>
</dbReference>
<comment type="subcellular location">
    <subcellularLocation>
        <location evidence="1">Membrane</location>
        <topology evidence="1">Multi-pass membrane protein</topology>
    </subcellularLocation>
</comment>
<feature type="transmembrane region" description="Helical" evidence="6">
    <location>
        <begin position="95"/>
        <end position="113"/>
    </location>
</feature>
<comment type="caution">
    <text evidence="8">The sequence shown here is derived from an EMBL/GenBank/DDBJ whole genome shotgun (WGS) entry which is preliminary data.</text>
</comment>
<evidence type="ECO:0000256" key="3">
    <source>
        <dbReference type="ARBA" id="ARBA00022692"/>
    </source>
</evidence>
<feature type="transmembrane region" description="Helical" evidence="6">
    <location>
        <begin position="147"/>
        <end position="168"/>
    </location>
</feature>
<feature type="transmembrane region" description="Helical" evidence="6">
    <location>
        <begin position="36"/>
        <end position="54"/>
    </location>
</feature>
<dbReference type="AlphaFoldDB" id="A0AAD3YLS2"/>
<evidence type="ECO:0000256" key="6">
    <source>
        <dbReference type="SAM" id="Phobius"/>
    </source>
</evidence>
<sequence length="309" mass="32532">MKPADYGRLLLLAAIWGASFLFMRIAAPAFGAVNTTFLRVLFALIGLAVMLLLLRAPMGFQGKLKSAMLLGVINSAIPFLMYAIAALWLPAGYSAILNATTPLMGALIGFSCFNERLDRRKWLGVVLGVIGISLITTTGEVSAGGHLLSGVLACLFAAACYGLAGFLTRSWITHRGGLDAKLVAFGSQLGASLFLLPFFAYQLAAGPAVDWAVPTAWASVLAVGVVCTALAYLLYFRLIADIGPLRSLTVTFLIPPFGILWGALVLGETLSQGFVLGGLVVCLSVWLVTSQASPPAVQAQAQPQDPDAR</sequence>
<evidence type="ECO:0000313" key="8">
    <source>
        <dbReference type="EMBL" id="HAT6346399.1"/>
    </source>
</evidence>
<organism evidence="8 9">
    <name type="scientific">Aeromonas hydrophila</name>
    <dbReference type="NCBI Taxonomy" id="644"/>
    <lineage>
        <taxon>Bacteria</taxon>
        <taxon>Pseudomonadati</taxon>
        <taxon>Pseudomonadota</taxon>
        <taxon>Gammaproteobacteria</taxon>
        <taxon>Aeromonadales</taxon>
        <taxon>Aeromonadaceae</taxon>
        <taxon>Aeromonas</taxon>
    </lineage>
</organism>
<protein>
    <submittedName>
        <fullName evidence="8">EamA family transporter</fullName>
    </submittedName>
</protein>
<feature type="transmembrane region" description="Helical" evidence="6">
    <location>
        <begin position="122"/>
        <end position="141"/>
    </location>
</feature>
<dbReference type="GO" id="GO:0016020">
    <property type="term" value="C:membrane"/>
    <property type="evidence" value="ECO:0007669"/>
    <property type="project" value="UniProtKB-SubCell"/>
</dbReference>
<feature type="domain" description="EamA" evidence="7">
    <location>
        <begin position="9"/>
        <end position="136"/>
    </location>
</feature>
<dbReference type="InterPro" id="IPR037185">
    <property type="entry name" value="EmrE-like"/>
</dbReference>
<feature type="transmembrane region" description="Helical" evidence="6">
    <location>
        <begin position="216"/>
        <end position="235"/>
    </location>
</feature>
<evidence type="ECO:0000256" key="5">
    <source>
        <dbReference type="ARBA" id="ARBA00023136"/>
    </source>
</evidence>
<feature type="domain" description="EamA" evidence="7">
    <location>
        <begin position="149"/>
        <end position="289"/>
    </location>
</feature>
<dbReference type="Pfam" id="PF00892">
    <property type="entry name" value="EamA"/>
    <property type="match status" value="2"/>
</dbReference>
<reference evidence="8" key="2">
    <citation type="submission" date="2020-01" db="EMBL/GenBank/DDBJ databases">
        <authorList>
            <consortium name="NCBI Pathogen Detection Project"/>
        </authorList>
    </citation>
    <scope>NUCLEOTIDE SEQUENCE</scope>
    <source>
        <strain evidence="8">OLC2673_Aeromonas</strain>
    </source>
</reference>
<dbReference type="EMBL" id="DACTUL010000052">
    <property type="protein sequence ID" value="HAT6346399.1"/>
    <property type="molecule type" value="Genomic_DNA"/>
</dbReference>
<evidence type="ECO:0000259" key="7">
    <source>
        <dbReference type="Pfam" id="PF00892"/>
    </source>
</evidence>
<keyword evidence="4 6" id="KW-1133">Transmembrane helix</keyword>
<feature type="transmembrane region" description="Helical" evidence="6">
    <location>
        <begin position="247"/>
        <end position="264"/>
    </location>
</feature>
<dbReference type="PANTHER" id="PTHR32322:SF2">
    <property type="entry name" value="EAMA DOMAIN-CONTAINING PROTEIN"/>
    <property type="match status" value="1"/>
</dbReference>
<feature type="transmembrane region" description="Helical" evidence="6">
    <location>
        <begin position="180"/>
        <end position="204"/>
    </location>
</feature>
<dbReference type="PANTHER" id="PTHR32322">
    <property type="entry name" value="INNER MEMBRANE TRANSPORTER"/>
    <property type="match status" value="1"/>
</dbReference>
<dbReference type="Gene3D" id="1.10.3730.20">
    <property type="match status" value="1"/>
</dbReference>
<dbReference type="SUPFAM" id="SSF103481">
    <property type="entry name" value="Multidrug resistance efflux transporter EmrE"/>
    <property type="match status" value="2"/>
</dbReference>
<proteinExistence type="inferred from homology"/>
<comment type="similarity">
    <text evidence="2">Belongs to the EamA transporter family.</text>
</comment>
<evidence type="ECO:0000256" key="4">
    <source>
        <dbReference type="ARBA" id="ARBA00022989"/>
    </source>
</evidence>
<keyword evidence="5 6" id="KW-0472">Membrane</keyword>
<accession>A0AAD3YLS2</accession>
<gene>
    <name evidence="8" type="ORF">JAJ28_004208</name>
</gene>
<dbReference type="Proteomes" id="UP000859505">
    <property type="component" value="Unassembled WGS sequence"/>
</dbReference>
<dbReference type="InterPro" id="IPR050638">
    <property type="entry name" value="AA-Vitamin_Transporters"/>
</dbReference>
<evidence type="ECO:0000256" key="2">
    <source>
        <dbReference type="ARBA" id="ARBA00007362"/>
    </source>
</evidence>
<evidence type="ECO:0000313" key="9">
    <source>
        <dbReference type="Proteomes" id="UP000859505"/>
    </source>
</evidence>
<keyword evidence="3 6" id="KW-0812">Transmembrane</keyword>
<evidence type="ECO:0000256" key="1">
    <source>
        <dbReference type="ARBA" id="ARBA00004141"/>
    </source>
</evidence>
<feature type="transmembrane region" description="Helical" evidence="6">
    <location>
        <begin position="270"/>
        <end position="288"/>
    </location>
</feature>
<reference evidence="8" key="1">
    <citation type="journal article" date="2018" name="Genome Biol.">
        <title>SKESA: strategic k-mer extension for scrupulous assemblies.</title>
        <authorList>
            <person name="Souvorov A."/>
            <person name="Agarwala R."/>
            <person name="Lipman D.J."/>
        </authorList>
    </citation>
    <scope>NUCLEOTIDE SEQUENCE</scope>
    <source>
        <strain evidence="8">OLC2673_Aeromonas</strain>
    </source>
</reference>
<name>A0AAD3YLS2_AERHY</name>
<feature type="transmembrane region" description="Helical" evidence="6">
    <location>
        <begin position="66"/>
        <end position="89"/>
    </location>
</feature>